<keyword evidence="4 6" id="KW-1133">Transmembrane helix</keyword>
<feature type="transmembrane region" description="Helical" evidence="6">
    <location>
        <begin position="122"/>
        <end position="139"/>
    </location>
</feature>
<gene>
    <name evidence="8" type="ORF">J0H12_04545</name>
</gene>
<feature type="transmembrane region" description="Helical" evidence="6">
    <location>
        <begin position="216"/>
        <end position="238"/>
    </location>
</feature>
<evidence type="ECO:0000256" key="2">
    <source>
        <dbReference type="ARBA" id="ARBA00007362"/>
    </source>
</evidence>
<evidence type="ECO:0000259" key="7">
    <source>
        <dbReference type="Pfam" id="PF00892"/>
    </source>
</evidence>
<evidence type="ECO:0000256" key="6">
    <source>
        <dbReference type="SAM" id="Phobius"/>
    </source>
</evidence>
<feature type="transmembrane region" description="Helical" evidence="6">
    <location>
        <begin position="65"/>
        <end position="84"/>
    </location>
</feature>
<proteinExistence type="inferred from homology"/>
<feature type="domain" description="EamA" evidence="7">
    <location>
        <begin position="153"/>
        <end position="287"/>
    </location>
</feature>
<dbReference type="InterPro" id="IPR000620">
    <property type="entry name" value="EamA_dom"/>
</dbReference>
<reference evidence="8" key="1">
    <citation type="submission" date="2021-02" db="EMBL/GenBank/DDBJ databases">
        <title>Thiocyanate and organic carbon inputs drive convergent selection for specific autotrophic Afipia and Thiobacillus strains within complex microbiomes.</title>
        <authorList>
            <person name="Huddy R.J."/>
            <person name="Sachdeva R."/>
            <person name="Kadzinga F."/>
            <person name="Kantor R.S."/>
            <person name="Harrison S.T.L."/>
            <person name="Banfield J.F."/>
        </authorList>
    </citation>
    <scope>NUCLEOTIDE SEQUENCE</scope>
    <source>
        <strain evidence="8">SCN18_10_11_15_R4_P_38_20</strain>
    </source>
</reference>
<dbReference type="Pfam" id="PF00892">
    <property type="entry name" value="EamA"/>
    <property type="match status" value="2"/>
</dbReference>
<keyword evidence="3 6" id="KW-0812">Transmembrane</keyword>
<comment type="similarity">
    <text evidence="2">Belongs to the EamA transporter family.</text>
</comment>
<feature type="domain" description="EamA" evidence="7">
    <location>
        <begin position="9"/>
        <end position="138"/>
    </location>
</feature>
<dbReference type="AlphaFoldDB" id="A0A8J7PJ62"/>
<dbReference type="PANTHER" id="PTHR32322:SF2">
    <property type="entry name" value="EAMA DOMAIN-CONTAINING PROTEIN"/>
    <property type="match status" value="1"/>
</dbReference>
<dbReference type="PANTHER" id="PTHR32322">
    <property type="entry name" value="INNER MEMBRANE TRANSPORTER"/>
    <property type="match status" value="1"/>
</dbReference>
<feature type="transmembrane region" description="Helical" evidence="6">
    <location>
        <begin position="35"/>
        <end position="53"/>
    </location>
</feature>
<evidence type="ECO:0000256" key="3">
    <source>
        <dbReference type="ARBA" id="ARBA00022692"/>
    </source>
</evidence>
<keyword evidence="5 6" id="KW-0472">Membrane</keyword>
<organism evidence="8 9">
    <name type="scientific">Candidatus Paracaedimonas acanthamoebae</name>
    <dbReference type="NCBI Taxonomy" id="244581"/>
    <lineage>
        <taxon>Bacteria</taxon>
        <taxon>Pseudomonadati</taxon>
        <taxon>Pseudomonadota</taxon>
        <taxon>Alphaproteobacteria</taxon>
        <taxon>Holosporales</taxon>
        <taxon>Caedimonadaceae</taxon>
        <taxon>Candidatus Paracaedimonas</taxon>
    </lineage>
</organism>
<evidence type="ECO:0000256" key="5">
    <source>
        <dbReference type="ARBA" id="ARBA00023136"/>
    </source>
</evidence>
<sequence length="296" mass="32794">MLSTNSSIFIACSLFGGMGWIFGPSQVKYLPPEMAVAYRFIMAGVLTLFFAFVSRYKHRPINLKTQGIFLIQGICMFSINYILAYHALNYVLSGIVAVILSMLIVPNILLESLFFKKKYTPKKMIITMVAFIGLIFLFLGDYKGNNFGVSISKGILFCGCSMLFTALGANLSQYFQKTTVDPVWAVGFSMLWGGSFSLVYAHIQSGRLLFPLEQEFIVSLLVLTILSVLIFVFYQILLARKGAGFAAYVWVITPAIALLLSWLFEGLALTSASALGIMIIMLGGFLNLVLKDKNYA</sequence>
<evidence type="ECO:0000256" key="1">
    <source>
        <dbReference type="ARBA" id="ARBA00004141"/>
    </source>
</evidence>
<dbReference type="EMBL" id="JAFKGL010000018">
    <property type="protein sequence ID" value="MBN9413175.1"/>
    <property type="molecule type" value="Genomic_DNA"/>
</dbReference>
<dbReference type="Proteomes" id="UP000664414">
    <property type="component" value="Unassembled WGS sequence"/>
</dbReference>
<dbReference type="GO" id="GO:0016020">
    <property type="term" value="C:membrane"/>
    <property type="evidence" value="ECO:0007669"/>
    <property type="project" value="UniProtKB-SubCell"/>
</dbReference>
<feature type="transmembrane region" description="Helical" evidence="6">
    <location>
        <begin position="183"/>
        <end position="204"/>
    </location>
</feature>
<feature type="transmembrane region" description="Helical" evidence="6">
    <location>
        <begin position="270"/>
        <end position="290"/>
    </location>
</feature>
<evidence type="ECO:0000313" key="9">
    <source>
        <dbReference type="Proteomes" id="UP000664414"/>
    </source>
</evidence>
<feature type="transmembrane region" description="Helical" evidence="6">
    <location>
        <begin position="245"/>
        <end position="264"/>
    </location>
</feature>
<accession>A0A8J7PJ62</accession>
<comment type="subcellular location">
    <subcellularLocation>
        <location evidence="1">Membrane</location>
        <topology evidence="1">Multi-pass membrane protein</topology>
    </subcellularLocation>
</comment>
<feature type="transmembrane region" description="Helical" evidence="6">
    <location>
        <begin position="90"/>
        <end position="110"/>
    </location>
</feature>
<dbReference type="InterPro" id="IPR050638">
    <property type="entry name" value="AA-Vitamin_Transporters"/>
</dbReference>
<comment type="caution">
    <text evidence="8">The sequence shown here is derived from an EMBL/GenBank/DDBJ whole genome shotgun (WGS) entry which is preliminary data.</text>
</comment>
<protein>
    <submittedName>
        <fullName evidence="8">DMT family transporter</fullName>
    </submittedName>
</protein>
<feature type="transmembrane region" description="Helical" evidence="6">
    <location>
        <begin position="7"/>
        <end position="23"/>
    </location>
</feature>
<name>A0A8J7PJ62_9PROT</name>
<feature type="transmembrane region" description="Helical" evidence="6">
    <location>
        <begin position="151"/>
        <end position="171"/>
    </location>
</feature>
<evidence type="ECO:0000313" key="8">
    <source>
        <dbReference type="EMBL" id="MBN9413175.1"/>
    </source>
</evidence>
<evidence type="ECO:0000256" key="4">
    <source>
        <dbReference type="ARBA" id="ARBA00022989"/>
    </source>
</evidence>
<dbReference type="SUPFAM" id="SSF103481">
    <property type="entry name" value="Multidrug resistance efflux transporter EmrE"/>
    <property type="match status" value="1"/>
</dbReference>
<dbReference type="InterPro" id="IPR037185">
    <property type="entry name" value="EmrE-like"/>
</dbReference>